<feature type="domain" description="Penicillin-binding protein dimerisation" evidence="7">
    <location>
        <begin position="83"/>
        <end position="289"/>
    </location>
</feature>
<dbReference type="SUPFAM" id="SSF56519">
    <property type="entry name" value="Penicillin binding protein dimerisation domain"/>
    <property type="match status" value="1"/>
</dbReference>
<dbReference type="SUPFAM" id="SSF56601">
    <property type="entry name" value="beta-lactamase/transpeptidase-like"/>
    <property type="match status" value="1"/>
</dbReference>
<keyword evidence="9" id="KW-1185">Reference proteome</keyword>
<evidence type="ECO:0000256" key="3">
    <source>
        <dbReference type="ARBA" id="ARBA00023136"/>
    </source>
</evidence>
<evidence type="ECO:0000313" key="8">
    <source>
        <dbReference type="EMBL" id="ELA09349.1"/>
    </source>
</evidence>
<dbReference type="GO" id="GO:0071555">
    <property type="term" value="P:cell wall organization"/>
    <property type="evidence" value="ECO:0007669"/>
    <property type="project" value="TreeGrafter"/>
</dbReference>
<feature type="region of interest" description="Disordered" evidence="4">
    <location>
        <begin position="1"/>
        <end position="28"/>
    </location>
</feature>
<dbReference type="GO" id="GO:0004180">
    <property type="term" value="F:carboxypeptidase activity"/>
    <property type="evidence" value="ECO:0007669"/>
    <property type="project" value="UniProtKB-KW"/>
</dbReference>
<dbReference type="Pfam" id="PF03717">
    <property type="entry name" value="PBP_dimer"/>
    <property type="match status" value="1"/>
</dbReference>
<gene>
    <name evidence="8" type="ORF">MOMA_03060</name>
</gene>
<dbReference type="RefSeq" id="WP_009767169.1">
    <property type="nucleotide sequence ID" value="NZ_ANIN01000001.1"/>
</dbReference>
<evidence type="ECO:0000259" key="6">
    <source>
        <dbReference type="Pfam" id="PF00905"/>
    </source>
</evidence>
<dbReference type="Gene3D" id="3.30.450.330">
    <property type="match status" value="1"/>
</dbReference>
<comment type="caution">
    <text evidence="8">The sequence shown here is derived from an EMBL/GenBank/DDBJ whole genome shotgun (WGS) entry which is preliminary data.</text>
</comment>
<dbReference type="PANTHER" id="PTHR30627">
    <property type="entry name" value="PEPTIDOGLYCAN D,D-TRANSPEPTIDASE"/>
    <property type="match status" value="1"/>
</dbReference>
<dbReference type="PANTHER" id="PTHR30627:SF1">
    <property type="entry name" value="PEPTIDOGLYCAN D,D-TRANSPEPTIDASE FTSI"/>
    <property type="match status" value="1"/>
</dbReference>
<keyword evidence="3 5" id="KW-0472">Membrane</keyword>
<dbReference type="Gene3D" id="3.40.710.10">
    <property type="entry name" value="DD-peptidase/beta-lactamase superfamily"/>
    <property type="match status" value="1"/>
</dbReference>
<evidence type="ECO:0000256" key="5">
    <source>
        <dbReference type="SAM" id="Phobius"/>
    </source>
</evidence>
<reference evidence="8 9" key="1">
    <citation type="journal article" date="2013" name="Genome Announc.">
        <title>Genome Sequence of Moraxella macacae 0408225, a Novel Bacterial Species Isolated from a Cynomolgus Macaque with Epistaxis.</title>
        <authorList>
            <person name="Ladner J.T."/>
            <person name="Whitehouse C.A."/>
            <person name="Koroleva G.I."/>
            <person name="Palacios G.F."/>
        </authorList>
    </citation>
    <scope>NUCLEOTIDE SEQUENCE [LARGE SCALE GENOMIC DNA]</scope>
    <source>
        <strain evidence="8 9">0408225</strain>
    </source>
</reference>
<evidence type="ECO:0000256" key="2">
    <source>
        <dbReference type="ARBA" id="ARBA00022645"/>
    </source>
</evidence>
<keyword evidence="2" id="KW-0378">Hydrolase</keyword>
<sequence length="673" mass="74380">MLKYLNRDKKNLNKTPKKPKPKKGVGASMRGSVEEDSVRFKIVWVLMILCFGAVFCRVAYVQVINAKFYQEKGNTLITTTVKQPPYRGMIVDRNNIPLAISAPLVTLTFSPHDYAVEYYNLKAKEASLNKAKPSKSVNKAKARVEQRLKNMDLQKLATLTGIDVAQFHHALHLNHNIDFNDKEAVKAVLPTGAGSHYFMLMKNVNPERAQPIIDAEFVGVNIEHFYQRFYPQPQPNAQLLGFMSRSADKEQGHYRGQSGIEAIFENALAGSVGEMRVIKDAKNNRLKELEQIKPEVAGKDIKLTIDSRLQYILYQELERVGRVQKARWATGMIVDVNSGEVMAMSNWPSFNPNDLNSMTNENQRNHAVVDKFEPGSVMKPITVAIGLNSGQYDMNSKIDTNPGSMKLQGHTIRDHGNLGVIGLRQLLQKSSNIGSAKIALSLPPQVMSDGQKAFGFGKKTNLDFPGEVKGIVPTPDVKEISQRGTVAYGYGIDVTLAQLAQAYTILGSGGVFYPLTLVKSIRDNAMNSNNMNSVAIPFAKPKPYQVIKQSDALAIVDMMSSVTEEGGTAKLAAIDGYQVAGKTGTARRTNPKGGYYDNQYRTSFVGIAPASKPRFVVAIMVEDPQLQKFGGLVAAPVFRNVMKETLRLYNIPFDKPLTGKETTQVTLESVNDL</sequence>
<proteinExistence type="predicted"/>
<dbReference type="OrthoDB" id="9789078at2"/>
<comment type="subcellular location">
    <subcellularLocation>
        <location evidence="1">Membrane</location>
    </subcellularLocation>
</comment>
<name>L2F8E9_9GAMM</name>
<keyword evidence="2" id="KW-0121">Carboxypeptidase</keyword>
<organism evidence="8 9">
    <name type="scientific">Moraxella macacae 0408225</name>
    <dbReference type="NCBI Taxonomy" id="1230338"/>
    <lineage>
        <taxon>Bacteria</taxon>
        <taxon>Pseudomonadati</taxon>
        <taxon>Pseudomonadota</taxon>
        <taxon>Gammaproteobacteria</taxon>
        <taxon>Moraxellales</taxon>
        <taxon>Moraxellaceae</taxon>
        <taxon>Moraxella</taxon>
    </lineage>
</organism>
<keyword evidence="5" id="KW-0812">Transmembrane</keyword>
<dbReference type="AlphaFoldDB" id="L2F8E9"/>
<dbReference type="InterPro" id="IPR005311">
    <property type="entry name" value="PBP_dimer"/>
</dbReference>
<feature type="domain" description="Penicillin-binding protein transpeptidase" evidence="6">
    <location>
        <begin position="331"/>
        <end position="643"/>
    </location>
</feature>
<dbReference type="InterPro" id="IPR036138">
    <property type="entry name" value="PBP_dimer_sf"/>
</dbReference>
<dbReference type="InterPro" id="IPR050515">
    <property type="entry name" value="Beta-lactam/transpept"/>
</dbReference>
<accession>L2F8E9</accession>
<keyword evidence="2" id="KW-0645">Protease</keyword>
<dbReference type="PATRIC" id="fig|1230338.3.peg.667"/>
<evidence type="ECO:0000256" key="4">
    <source>
        <dbReference type="SAM" id="MobiDB-lite"/>
    </source>
</evidence>
<feature type="compositionally biased region" description="Basic and acidic residues" evidence="4">
    <location>
        <begin position="1"/>
        <end position="11"/>
    </location>
</feature>
<evidence type="ECO:0000313" key="9">
    <source>
        <dbReference type="Proteomes" id="UP000023795"/>
    </source>
</evidence>
<dbReference type="eggNOG" id="COG0768">
    <property type="taxonomic scope" value="Bacteria"/>
</dbReference>
<dbReference type="Proteomes" id="UP000023795">
    <property type="component" value="Unassembled WGS sequence"/>
</dbReference>
<dbReference type="EMBL" id="ANIN01000001">
    <property type="protein sequence ID" value="ELA09349.1"/>
    <property type="molecule type" value="Genomic_DNA"/>
</dbReference>
<feature type="transmembrane region" description="Helical" evidence="5">
    <location>
        <begin position="42"/>
        <end position="60"/>
    </location>
</feature>
<dbReference type="Gene3D" id="3.90.1310.10">
    <property type="entry name" value="Penicillin-binding protein 2a (Domain 2)"/>
    <property type="match status" value="1"/>
</dbReference>
<dbReference type="GO" id="GO:0008658">
    <property type="term" value="F:penicillin binding"/>
    <property type="evidence" value="ECO:0007669"/>
    <property type="project" value="InterPro"/>
</dbReference>
<dbReference type="InterPro" id="IPR001460">
    <property type="entry name" value="PCN-bd_Tpept"/>
</dbReference>
<protein>
    <submittedName>
        <fullName evidence="8">Peptidoglycan synthetase FtsI</fullName>
    </submittedName>
</protein>
<evidence type="ECO:0000256" key="1">
    <source>
        <dbReference type="ARBA" id="ARBA00004370"/>
    </source>
</evidence>
<dbReference type="GO" id="GO:0005886">
    <property type="term" value="C:plasma membrane"/>
    <property type="evidence" value="ECO:0007669"/>
    <property type="project" value="TreeGrafter"/>
</dbReference>
<dbReference type="STRING" id="1230338.MOMA_03060"/>
<keyword evidence="5" id="KW-1133">Transmembrane helix</keyword>
<dbReference type="Pfam" id="PF00905">
    <property type="entry name" value="Transpeptidase"/>
    <property type="match status" value="1"/>
</dbReference>
<evidence type="ECO:0000259" key="7">
    <source>
        <dbReference type="Pfam" id="PF03717"/>
    </source>
</evidence>
<dbReference type="InterPro" id="IPR012338">
    <property type="entry name" value="Beta-lactam/transpept-like"/>
</dbReference>